<comment type="caution">
    <text evidence="1">The sequence shown here is derived from an EMBL/GenBank/DDBJ whole genome shotgun (WGS) entry which is preliminary data.</text>
</comment>
<dbReference type="Proteomes" id="UP000179627">
    <property type="component" value="Unassembled WGS sequence"/>
</dbReference>
<keyword evidence="2" id="KW-1185">Reference proteome</keyword>
<reference evidence="2" key="1">
    <citation type="submission" date="2016-07" db="EMBL/GenBank/DDBJ databases">
        <title>Sequence Frankia sp. strain CcI1.17.</title>
        <authorList>
            <person name="Ghodhbane-Gtari F."/>
            <person name="Swanson E."/>
            <person name="Gueddou A."/>
            <person name="Morris K."/>
            <person name="Hezbri K."/>
            <person name="Ktari A."/>
            <person name="Nouioui I."/>
            <person name="Abebe-Akele F."/>
            <person name="Simpson S."/>
            <person name="Thomas K."/>
            <person name="Gtari M."/>
            <person name="Tisa L.S."/>
            <person name="Hurst S."/>
        </authorList>
    </citation>
    <scope>NUCLEOTIDE SEQUENCE [LARGE SCALE GENOMIC DNA]</scope>
    <source>
        <strain evidence="2">Cc1.17</strain>
    </source>
</reference>
<evidence type="ECO:0000313" key="2">
    <source>
        <dbReference type="Proteomes" id="UP000179627"/>
    </source>
</evidence>
<organism evidence="1 2">
    <name type="scientific">Parafrankia colletiae</name>
    <dbReference type="NCBI Taxonomy" id="573497"/>
    <lineage>
        <taxon>Bacteria</taxon>
        <taxon>Bacillati</taxon>
        <taxon>Actinomycetota</taxon>
        <taxon>Actinomycetes</taxon>
        <taxon>Frankiales</taxon>
        <taxon>Frankiaceae</taxon>
        <taxon>Parafrankia</taxon>
    </lineage>
</organism>
<dbReference type="AlphaFoldDB" id="A0A1S1QDD6"/>
<protein>
    <submittedName>
        <fullName evidence="1">Uncharacterized protein</fullName>
    </submittedName>
</protein>
<dbReference type="OrthoDB" id="4242197at2"/>
<proteinExistence type="predicted"/>
<sequence length="101" mass="11015">MGAQPFIVQMAIVDPREAFRAAIEEAQEEYGSRGYTGTIAEKDTFTRVTSTPMTGEDAERRARTLLNHPRYEDKAGPAGAIPVGDDTGAISGWVFFGWAPH</sequence>
<name>A0A1S1QDD6_9ACTN</name>
<evidence type="ECO:0000313" key="1">
    <source>
        <dbReference type="EMBL" id="OHV31626.1"/>
    </source>
</evidence>
<accession>A0A1S1QDD6</accession>
<gene>
    <name evidence="1" type="ORF">CC117_25775</name>
</gene>
<dbReference type="EMBL" id="MBLM01000143">
    <property type="protein sequence ID" value="OHV31626.1"/>
    <property type="molecule type" value="Genomic_DNA"/>
</dbReference>
<dbReference type="RefSeq" id="WP_071088307.1">
    <property type="nucleotide sequence ID" value="NZ_MBLM01000143.1"/>
</dbReference>